<comment type="similarity">
    <text evidence="5">Belongs to the SAT4 family.</text>
</comment>
<keyword evidence="4 6" id="KW-0472">Membrane</keyword>
<feature type="domain" description="Rhodopsin" evidence="7">
    <location>
        <begin position="121"/>
        <end position="200"/>
    </location>
</feature>
<dbReference type="Pfam" id="PF20684">
    <property type="entry name" value="Fung_rhodopsin"/>
    <property type="match status" value="1"/>
</dbReference>
<dbReference type="EMBL" id="ML994019">
    <property type="protein sequence ID" value="KAF2200499.1"/>
    <property type="molecule type" value="Genomic_DNA"/>
</dbReference>
<dbReference type="InterPro" id="IPR049326">
    <property type="entry name" value="Rhodopsin_dom_fungi"/>
</dbReference>
<organism evidence="8 9">
    <name type="scientific">Delitschia confertaspora ATCC 74209</name>
    <dbReference type="NCBI Taxonomy" id="1513339"/>
    <lineage>
        <taxon>Eukaryota</taxon>
        <taxon>Fungi</taxon>
        <taxon>Dikarya</taxon>
        <taxon>Ascomycota</taxon>
        <taxon>Pezizomycotina</taxon>
        <taxon>Dothideomycetes</taxon>
        <taxon>Pleosporomycetidae</taxon>
        <taxon>Pleosporales</taxon>
        <taxon>Delitschiaceae</taxon>
        <taxon>Delitschia</taxon>
    </lineage>
</organism>
<reference evidence="8" key="1">
    <citation type="journal article" date="2020" name="Stud. Mycol.">
        <title>101 Dothideomycetes genomes: a test case for predicting lifestyles and emergence of pathogens.</title>
        <authorList>
            <person name="Haridas S."/>
            <person name="Albert R."/>
            <person name="Binder M."/>
            <person name="Bloem J."/>
            <person name="Labutti K."/>
            <person name="Salamov A."/>
            <person name="Andreopoulos B."/>
            <person name="Baker S."/>
            <person name="Barry K."/>
            <person name="Bills G."/>
            <person name="Bluhm B."/>
            <person name="Cannon C."/>
            <person name="Castanera R."/>
            <person name="Culley D."/>
            <person name="Daum C."/>
            <person name="Ezra D."/>
            <person name="Gonzalez J."/>
            <person name="Henrissat B."/>
            <person name="Kuo A."/>
            <person name="Liang C."/>
            <person name="Lipzen A."/>
            <person name="Lutzoni F."/>
            <person name="Magnuson J."/>
            <person name="Mondo S."/>
            <person name="Nolan M."/>
            <person name="Ohm R."/>
            <person name="Pangilinan J."/>
            <person name="Park H.-J."/>
            <person name="Ramirez L."/>
            <person name="Alfaro M."/>
            <person name="Sun H."/>
            <person name="Tritt A."/>
            <person name="Yoshinaga Y."/>
            <person name="Zwiers L.-H."/>
            <person name="Turgeon B."/>
            <person name="Goodwin S."/>
            <person name="Spatafora J."/>
            <person name="Crous P."/>
            <person name="Grigoriev I."/>
        </authorList>
    </citation>
    <scope>NUCLEOTIDE SEQUENCE</scope>
    <source>
        <strain evidence="8">ATCC 74209</strain>
    </source>
</reference>
<feature type="transmembrane region" description="Helical" evidence="6">
    <location>
        <begin position="154"/>
        <end position="182"/>
    </location>
</feature>
<keyword evidence="3 6" id="KW-1133">Transmembrane helix</keyword>
<evidence type="ECO:0000256" key="4">
    <source>
        <dbReference type="ARBA" id="ARBA00023136"/>
    </source>
</evidence>
<evidence type="ECO:0000256" key="3">
    <source>
        <dbReference type="ARBA" id="ARBA00022989"/>
    </source>
</evidence>
<dbReference type="InterPro" id="IPR052337">
    <property type="entry name" value="SAT4-like"/>
</dbReference>
<dbReference type="GO" id="GO:0016020">
    <property type="term" value="C:membrane"/>
    <property type="evidence" value="ECO:0007669"/>
    <property type="project" value="UniProtKB-SubCell"/>
</dbReference>
<gene>
    <name evidence="8" type="ORF">GQ43DRAFT_481526</name>
</gene>
<evidence type="ECO:0000259" key="7">
    <source>
        <dbReference type="Pfam" id="PF20684"/>
    </source>
</evidence>
<protein>
    <recommendedName>
        <fullName evidence="7">Rhodopsin domain-containing protein</fullName>
    </recommendedName>
</protein>
<feature type="transmembrane region" description="Helical" evidence="6">
    <location>
        <begin position="120"/>
        <end position="142"/>
    </location>
</feature>
<proteinExistence type="inferred from homology"/>
<feature type="transmembrane region" description="Helical" evidence="6">
    <location>
        <begin position="31"/>
        <end position="52"/>
    </location>
</feature>
<dbReference type="AlphaFoldDB" id="A0A9P4MPC7"/>
<dbReference type="Proteomes" id="UP000799536">
    <property type="component" value="Unassembled WGS sequence"/>
</dbReference>
<evidence type="ECO:0000256" key="1">
    <source>
        <dbReference type="ARBA" id="ARBA00004141"/>
    </source>
</evidence>
<keyword evidence="2 6" id="KW-0812">Transmembrane</keyword>
<evidence type="ECO:0000313" key="8">
    <source>
        <dbReference type="EMBL" id="KAF2200499.1"/>
    </source>
</evidence>
<comment type="caution">
    <text evidence="8">The sequence shown here is derived from an EMBL/GenBank/DDBJ whole genome shotgun (WGS) entry which is preliminary data.</text>
</comment>
<evidence type="ECO:0000313" key="9">
    <source>
        <dbReference type="Proteomes" id="UP000799536"/>
    </source>
</evidence>
<name>A0A9P4MPC7_9PLEO</name>
<sequence length="213" mass="24622">MVGLDLNTTPDMRAPLGQVSNLKDPYSLHNYLVATSAICLGLAVLAVIVRIFTKTYLLKEVRIEDLDGVCRVHWSDARCWGRWTWKTSMERIARGRATSCPDDSADACWRIFMLTSTYQLANILMILYPVVMFAAKLTVLLQTQRIFASHQRNYIFWSVQIMIAANFVTCLASCIAFIFACWPREKIWNPRFPGKCINTKCRHHYHFHDKRNI</sequence>
<evidence type="ECO:0000256" key="5">
    <source>
        <dbReference type="ARBA" id="ARBA00038359"/>
    </source>
</evidence>
<dbReference type="PANTHER" id="PTHR33048:SF47">
    <property type="entry name" value="INTEGRAL MEMBRANE PROTEIN-RELATED"/>
    <property type="match status" value="1"/>
</dbReference>
<evidence type="ECO:0000256" key="6">
    <source>
        <dbReference type="SAM" id="Phobius"/>
    </source>
</evidence>
<dbReference type="OrthoDB" id="444631at2759"/>
<evidence type="ECO:0000256" key="2">
    <source>
        <dbReference type="ARBA" id="ARBA00022692"/>
    </source>
</evidence>
<keyword evidence="9" id="KW-1185">Reference proteome</keyword>
<accession>A0A9P4MPC7</accession>
<comment type="subcellular location">
    <subcellularLocation>
        <location evidence="1">Membrane</location>
        <topology evidence="1">Multi-pass membrane protein</topology>
    </subcellularLocation>
</comment>
<dbReference type="PANTHER" id="PTHR33048">
    <property type="entry name" value="PTH11-LIKE INTEGRAL MEMBRANE PROTEIN (AFU_ORTHOLOGUE AFUA_5G11245)"/>
    <property type="match status" value="1"/>
</dbReference>